<name>A0A009HHN3_ACIB9</name>
<feature type="compositionally biased region" description="Basic residues" evidence="1">
    <location>
        <begin position="410"/>
        <end position="429"/>
    </location>
</feature>
<dbReference type="PATRIC" id="fig|1310613.3.peg.3644"/>
<dbReference type="Gene3D" id="3.40.50.10140">
    <property type="entry name" value="Toll/interleukin-1 receptor homology (TIR) domain"/>
    <property type="match status" value="1"/>
</dbReference>
<sequence length="429" mass="50098">MTPPKVFISYAHADKKLADDVLEFSNYLRFRGIDAEIDQYEEAPPQGWPLWMASQIDQADFVLILATKTYYERSKDFIKDPKSGLGSKWETLHILQKVYENAFNNTKYIPIFFGHENSEYILDSLKPYTHYDINNANLKEKLVKRLLGQSASIRPELGQQPNNIEDNLPLQPRSRKNLFITNLINLELWDKAHWCGVAFSFGYDENKEEFAIIGLGFRKPKIGKQIFDELNKNLGNNDIKNHIRLTIIRDIDPLNPFHYKMLIGPNEEYLNEMSDRIKSQEPSIDLSDESTVFMGINRVLELHPKNGDNVKKFIEVFNEKKFFYLTNMKEKLDLNTNPSLYSSQLKLDIPEEHIDLENAIIKKDINIKTLNELKAENPKSLDHAALHTIDTRKLRKKLITFKSLKEKKSVEKRKRKAKEVKKTKKQKKK</sequence>
<dbReference type="AlphaFoldDB" id="A0A009HHN3"/>
<dbReference type="EMBL" id="JEWH01000076">
    <property type="protein sequence ID" value="EXB03712.1"/>
    <property type="molecule type" value="Genomic_DNA"/>
</dbReference>
<feature type="domain" description="TIR" evidence="2">
    <location>
        <begin position="2"/>
        <end position="150"/>
    </location>
</feature>
<dbReference type="PROSITE" id="PS51534">
    <property type="entry name" value="SEFIR"/>
    <property type="match status" value="1"/>
</dbReference>
<dbReference type="SUPFAM" id="SSF52200">
    <property type="entry name" value="Toll/Interleukin receptor TIR domain"/>
    <property type="match status" value="1"/>
</dbReference>
<gene>
    <name evidence="4" type="ORF">J512_3811</name>
</gene>
<comment type="caution">
    <text evidence="4">The sequence shown here is derived from an EMBL/GenBank/DDBJ whole genome shotgun (WGS) entry which is preliminary data.</text>
</comment>
<feature type="domain" description="SEFIR" evidence="3">
    <location>
        <begin position="3"/>
        <end position="142"/>
    </location>
</feature>
<reference evidence="4 5" key="1">
    <citation type="submission" date="2014-02" db="EMBL/GenBank/DDBJ databases">
        <title>Comparative genomics and transcriptomics to identify genetic mechanisms underlying the emergence of carbapenem resistant Acinetobacter baumannii (CRAb).</title>
        <authorList>
            <person name="Harris A.D."/>
            <person name="Johnson K.J."/>
            <person name="George J."/>
            <person name="Shefchek K."/>
            <person name="Daugherty S.C."/>
            <person name="Parankush S."/>
            <person name="Sadzewicz L."/>
            <person name="Tallon L."/>
            <person name="Sengamalay N."/>
            <person name="Hazen T.H."/>
            <person name="Rasko D.A."/>
        </authorList>
    </citation>
    <scope>NUCLEOTIDE SEQUENCE [LARGE SCALE GENOMIC DNA]</scope>
    <source>
        <strain evidence="4 5">1295743</strain>
    </source>
</reference>
<evidence type="ECO:0000259" key="2">
    <source>
        <dbReference type="PROSITE" id="PS50104"/>
    </source>
</evidence>
<evidence type="ECO:0000313" key="4">
    <source>
        <dbReference type="EMBL" id="EXB03712.1"/>
    </source>
</evidence>
<dbReference type="InterPro" id="IPR000157">
    <property type="entry name" value="TIR_dom"/>
</dbReference>
<dbReference type="RefSeq" id="WP_032051781.1">
    <property type="nucleotide sequence ID" value="NZ_JEWH01000076.1"/>
</dbReference>
<organism evidence="4 5">
    <name type="scientific">Acinetobacter baumannii (strain 1295743)</name>
    <dbReference type="NCBI Taxonomy" id="1310613"/>
    <lineage>
        <taxon>Bacteria</taxon>
        <taxon>Pseudomonadati</taxon>
        <taxon>Pseudomonadota</taxon>
        <taxon>Gammaproteobacteria</taxon>
        <taxon>Moraxellales</taxon>
        <taxon>Moraxellaceae</taxon>
        <taxon>Acinetobacter</taxon>
        <taxon>Acinetobacter calcoaceticus/baumannii complex</taxon>
    </lineage>
</organism>
<evidence type="ECO:0000313" key="5">
    <source>
        <dbReference type="Proteomes" id="UP000020595"/>
    </source>
</evidence>
<evidence type="ECO:0000256" key="1">
    <source>
        <dbReference type="SAM" id="MobiDB-lite"/>
    </source>
</evidence>
<dbReference type="Proteomes" id="UP000020595">
    <property type="component" value="Unassembled WGS sequence"/>
</dbReference>
<accession>A0A009HHN3</accession>
<dbReference type="PROSITE" id="PS50104">
    <property type="entry name" value="TIR"/>
    <property type="match status" value="1"/>
</dbReference>
<feature type="region of interest" description="Disordered" evidence="1">
    <location>
        <begin position="407"/>
        <end position="429"/>
    </location>
</feature>
<dbReference type="InterPro" id="IPR035897">
    <property type="entry name" value="Toll_tir_struct_dom_sf"/>
</dbReference>
<dbReference type="GO" id="GO:0007165">
    <property type="term" value="P:signal transduction"/>
    <property type="evidence" value="ECO:0007669"/>
    <property type="project" value="InterPro"/>
</dbReference>
<dbReference type="Pfam" id="PF08357">
    <property type="entry name" value="SEFIR"/>
    <property type="match status" value="1"/>
</dbReference>
<dbReference type="InterPro" id="IPR013568">
    <property type="entry name" value="SEFIR_dom"/>
</dbReference>
<protein>
    <submittedName>
        <fullName evidence="4">TIR domain protein</fullName>
    </submittedName>
</protein>
<proteinExistence type="predicted"/>
<evidence type="ECO:0000259" key="3">
    <source>
        <dbReference type="PROSITE" id="PS51534"/>
    </source>
</evidence>